<proteinExistence type="predicted"/>
<feature type="domain" description="VOC" evidence="1">
    <location>
        <begin position="10"/>
        <end position="127"/>
    </location>
</feature>
<dbReference type="PROSITE" id="PS51819">
    <property type="entry name" value="VOC"/>
    <property type="match status" value="2"/>
</dbReference>
<evidence type="ECO:0000259" key="1">
    <source>
        <dbReference type="PROSITE" id="PS51819"/>
    </source>
</evidence>
<evidence type="ECO:0000313" key="2">
    <source>
        <dbReference type="EMBL" id="KZE36844.1"/>
    </source>
</evidence>
<name>A0A165GLC8_9BACL</name>
<dbReference type="InterPro" id="IPR029068">
    <property type="entry name" value="Glyas_Bleomycin-R_OHBP_Dase"/>
</dbReference>
<dbReference type="InterPro" id="IPR004360">
    <property type="entry name" value="Glyas_Fos-R_dOase_dom"/>
</dbReference>
<dbReference type="InterPro" id="IPR037523">
    <property type="entry name" value="VOC_core"/>
</dbReference>
<dbReference type="RefSeq" id="WP_063183114.1">
    <property type="nucleotide sequence ID" value="NZ_LQNT01000012.1"/>
</dbReference>
<protein>
    <submittedName>
        <fullName evidence="2">Glyoxalase</fullName>
    </submittedName>
</protein>
<accession>A0A165GLC8</accession>
<sequence>MTSFHEAPAIYTGAVYLNVLDLEAMKAFYTDIIGFRVLSETEGRIELTADGKTPLLVLENREGLHPKQPNRAGLYHFAILLPSREDLGAAILHFIQKGVRLGASDHYVSEALYLNDPEGNGIEVYRDRPADEWNWNDGQVEMATVALDGDGVVSSAQEAGRTWNGLPEETLMGHVHLHVSDLDETERFYREGLGFEIATNYPGALFMSTARYHHHLGLNIWNGEGIPAQEEDSAGLKAYTLVFPDSTAVEKAAEQLRAIGAEVSEDSGKTVTADPSGNRIILQAGA</sequence>
<dbReference type="EMBL" id="LQNT01000012">
    <property type="protein sequence ID" value="KZE36844.1"/>
    <property type="molecule type" value="Genomic_DNA"/>
</dbReference>
<dbReference type="PANTHER" id="PTHR43279">
    <property type="entry name" value="CATECHOL-2,3-DIOXYGENASE"/>
    <property type="match status" value="1"/>
</dbReference>
<dbReference type="PANTHER" id="PTHR43279:SF1">
    <property type="entry name" value="CATECHOL-2,3-DIOXYGENASE"/>
    <property type="match status" value="1"/>
</dbReference>
<dbReference type="Gene3D" id="3.10.180.10">
    <property type="entry name" value="2,3-Dihydroxybiphenyl 1,2-Dioxygenase, domain 1"/>
    <property type="match status" value="2"/>
</dbReference>
<dbReference type="Proteomes" id="UP000076490">
    <property type="component" value="Unassembled WGS sequence"/>
</dbReference>
<dbReference type="OrthoDB" id="9792626at2"/>
<gene>
    <name evidence="2" type="ORF">AV656_13760</name>
</gene>
<dbReference type="CDD" id="cd16359">
    <property type="entry name" value="VOC_BsCatE_like_C"/>
    <property type="match status" value="1"/>
</dbReference>
<evidence type="ECO:0000313" key="3">
    <source>
        <dbReference type="Proteomes" id="UP000076490"/>
    </source>
</evidence>
<dbReference type="Pfam" id="PF00903">
    <property type="entry name" value="Glyoxalase"/>
    <property type="match status" value="2"/>
</dbReference>
<organism evidence="2 3">
    <name type="scientific">Bhargavaea cecembensis</name>
    <dbReference type="NCBI Taxonomy" id="394098"/>
    <lineage>
        <taxon>Bacteria</taxon>
        <taxon>Bacillati</taxon>
        <taxon>Bacillota</taxon>
        <taxon>Bacilli</taxon>
        <taxon>Bacillales</taxon>
        <taxon>Caryophanaceae</taxon>
        <taxon>Bhargavaea</taxon>
    </lineage>
</organism>
<feature type="domain" description="VOC" evidence="1">
    <location>
        <begin position="171"/>
        <end position="286"/>
    </location>
</feature>
<comment type="caution">
    <text evidence="2">The sequence shown here is derived from an EMBL/GenBank/DDBJ whole genome shotgun (WGS) entry which is preliminary data.</text>
</comment>
<dbReference type="CDD" id="cd07255">
    <property type="entry name" value="VOC_BsCatE_like_N"/>
    <property type="match status" value="1"/>
</dbReference>
<dbReference type="SUPFAM" id="SSF54593">
    <property type="entry name" value="Glyoxalase/Bleomycin resistance protein/Dihydroxybiphenyl dioxygenase"/>
    <property type="match status" value="2"/>
</dbReference>
<dbReference type="AlphaFoldDB" id="A0A165GLC8"/>
<reference evidence="2 3" key="1">
    <citation type="submission" date="2016-01" db="EMBL/GenBank/DDBJ databases">
        <title>Whole genome sequencing of Bhargavaea cecembensis T14.</title>
        <authorList>
            <person name="Hong K.W."/>
        </authorList>
    </citation>
    <scope>NUCLEOTIDE SEQUENCE [LARGE SCALE GENOMIC DNA]</scope>
    <source>
        <strain evidence="2 3">T14</strain>
    </source>
</reference>